<dbReference type="GO" id="GO:0042803">
    <property type="term" value="F:protein homodimerization activity"/>
    <property type="evidence" value="ECO:0007669"/>
    <property type="project" value="InterPro"/>
</dbReference>
<dbReference type="AlphaFoldDB" id="A0A7W8HAR5"/>
<keyword evidence="2" id="KW-1185">Reference proteome</keyword>
<protein>
    <submittedName>
        <fullName evidence="1">Molecular chaperone GrpE (Heat shock protein)</fullName>
    </submittedName>
</protein>
<gene>
    <name evidence="1" type="ORF">HNP82_002043</name>
</gene>
<sequence length="229" mass="26155">MFFKKSKRPSSQSNMLSDEIHQLHIKQEDCIQRIARMQEKLDSAISQQNMNKKIQEDLCGQLNENTRELRQHHMALEDFLDTVEEQCQCHEKISSLQSDNQALLQSCLRYYTLLWNMENSASSPSIPDSFIAQLRTFHEQMEPVLQKCGIQIIDQTGISVDYTIHEVTAVSDTGDAALDRKVAQILTPGFIYKGNIHKKARVLAFRLAAKETEMPSGHSIEKKGDSFNV</sequence>
<proteinExistence type="predicted"/>
<dbReference type="GO" id="GO:0051087">
    <property type="term" value="F:protein-folding chaperone binding"/>
    <property type="evidence" value="ECO:0007669"/>
    <property type="project" value="InterPro"/>
</dbReference>
<dbReference type="EMBL" id="JACHFW010000007">
    <property type="protein sequence ID" value="MBB5264904.1"/>
    <property type="molecule type" value="Genomic_DNA"/>
</dbReference>
<keyword evidence="1" id="KW-0346">Stress response</keyword>
<accession>A0A7W8HAR5</accession>
<comment type="caution">
    <text evidence="1">The sequence shown here is derived from an EMBL/GenBank/DDBJ whole genome shotgun (WGS) entry which is preliminary data.</text>
</comment>
<dbReference type="GO" id="GO:0000774">
    <property type="term" value="F:adenyl-nucleotide exchange factor activity"/>
    <property type="evidence" value="ECO:0007669"/>
    <property type="project" value="InterPro"/>
</dbReference>
<name>A0A7W8HAR5_9FIRM</name>
<dbReference type="InterPro" id="IPR000740">
    <property type="entry name" value="GrpE"/>
</dbReference>
<reference evidence="1 2" key="1">
    <citation type="submission" date="2020-08" db="EMBL/GenBank/DDBJ databases">
        <title>Genomic Encyclopedia of Type Strains, Phase IV (KMG-IV): sequencing the most valuable type-strain genomes for metagenomic binning, comparative biology and taxonomic classification.</title>
        <authorList>
            <person name="Goeker M."/>
        </authorList>
    </citation>
    <scope>NUCLEOTIDE SEQUENCE [LARGE SCALE GENOMIC DNA]</scope>
    <source>
        <strain evidence="1 2">DSM 106146</strain>
    </source>
</reference>
<evidence type="ECO:0000313" key="2">
    <source>
        <dbReference type="Proteomes" id="UP000543642"/>
    </source>
</evidence>
<dbReference type="Pfam" id="PF01025">
    <property type="entry name" value="GrpE"/>
    <property type="match status" value="1"/>
</dbReference>
<dbReference type="Proteomes" id="UP000543642">
    <property type="component" value="Unassembled WGS sequence"/>
</dbReference>
<organism evidence="1 2">
    <name type="scientific">Catenibacillus scindens</name>
    <dbReference type="NCBI Taxonomy" id="673271"/>
    <lineage>
        <taxon>Bacteria</taxon>
        <taxon>Bacillati</taxon>
        <taxon>Bacillota</taxon>
        <taxon>Clostridia</taxon>
        <taxon>Lachnospirales</taxon>
        <taxon>Lachnospiraceae</taxon>
        <taxon>Catenibacillus</taxon>
    </lineage>
</organism>
<dbReference type="GO" id="GO:0006457">
    <property type="term" value="P:protein folding"/>
    <property type="evidence" value="ECO:0007669"/>
    <property type="project" value="InterPro"/>
</dbReference>
<evidence type="ECO:0000313" key="1">
    <source>
        <dbReference type="EMBL" id="MBB5264904.1"/>
    </source>
</evidence>
<dbReference type="RefSeq" id="WP_183773976.1">
    <property type="nucleotide sequence ID" value="NZ_JACHFW010000007.1"/>
</dbReference>